<dbReference type="GO" id="GO:0005737">
    <property type="term" value="C:cytoplasm"/>
    <property type="evidence" value="ECO:0007669"/>
    <property type="project" value="UniProtKB-SubCell"/>
</dbReference>
<comment type="domain">
    <text evidence="5">The PRC barrel domain binds ribosomal protein uS19.</text>
</comment>
<name>A0A6M8HQ32_9PROT</name>
<reference evidence="8 9" key="1">
    <citation type="journal article" date="2014" name="World J. Microbiol. Biotechnol.">
        <title>Biodiversity and physiological characteristics of Antarctic and Arctic lichens-associated bacteria.</title>
        <authorList>
            <person name="Lee Y.M."/>
            <person name="Kim E.H."/>
            <person name="Lee H.K."/>
            <person name="Hong S.G."/>
        </authorList>
    </citation>
    <scope>NUCLEOTIDE SEQUENCE [LARGE SCALE GENOMIC DNA]</scope>
    <source>
        <strain evidence="8 9">PAMC 26569</strain>
    </source>
</reference>
<dbReference type="GO" id="GO:0042274">
    <property type="term" value="P:ribosomal small subunit biogenesis"/>
    <property type="evidence" value="ECO:0007669"/>
    <property type="project" value="UniProtKB-UniRule"/>
</dbReference>
<dbReference type="GO" id="GO:0006364">
    <property type="term" value="P:rRNA processing"/>
    <property type="evidence" value="ECO:0007669"/>
    <property type="project" value="UniProtKB-UniRule"/>
</dbReference>
<dbReference type="Gene3D" id="2.30.30.240">
    <property type="entry name" value="PRC-barrel domain"/>
    <property type="match status" value="1"/>
</dbReference>
<dbReference type="AlphaFoldDB" id="A0A6M8HQ32"/>
<dbReference type="GO" id="GO:0043022">
    <property type="term" value="F:ribosome binding"/>
    <property type="evidence" value="ECO:0007669"/>
    <property type="project" value="InterPro"/>
</dbReference>
<dbReference type="InterPro" id="IPR036976">
    <property type="entry name" value="RimM_N_sf"/>
</dbReference>
<evidence type="ECO:0000256" key="1">
    <source>
        <dbReference type="ARBA" id="ARBA00022490"/>
    </source>
</evidence>
<proteinExistence type="inferred from homology"/>
<keyword evidence="1 5" id="KW-0963">Cytoplasm</keyword>
<dbReference type="RefSeq" id="WP_171835526.1">
    <property type="nucleotide sequence ID" value="NZ_CP053708.1"/>
</dbReference>
<keyword evidence="2 5" id="KW-0690">Ribosome biogenesis</keyword>
<dbReference type="HAMAP" id="MF_00014">
    <property type="entry name" value="Ribosome_mat_RimM"/>
    <property type="match status" value="1"/>
</dbReference>
<dbReference type="Gene3D" id="2.40.30.60">
    <property type="entry name" value="RimM"/>
    <property type="match status" value="1"/>
</dbReference>
<dbReference type="KEGG" id="lck:HN018_11515"/>
<accession>A0A6M8HQ32</accession>
<dbReference type="Proteomes" id="UP000500767">
    <property type="component" value="Chromosome"/>
</dbReference>
<sequence>MSEQRILMGVVGKPHGVRGLVHVHSYAAVPADLARYGVLTDELGAAWTLRWRGQGIAELVDASGGVMKDRDQAAKLANRRLYVERDRLPEPDEDEFYLADLIGLAAVERTGAGERALGMVLAVHDYGAGPSVEIGTRERSVLLPFTRACIPDVEIALGRIVVVMPDEIEVPNEASLEAPAVPEAASP</sequence>
<dbReference type="EMBL" id="CP053708">
    <property type="protein sequence ID" value="QKE90579.1"/>
    <property type="molecule type" value="Genomic_DNA"/>
</dbReference>
<dbReference type="InterPro" id="IPR011033">
    <property type="entry name" value="PRC_barrel-like_sf"/>
</dbReference>
<evidence type="ECO:0000259" key="6">
    <source>
        <dbReference type="Pfam" id="PF01782"/>
    </source>
</evidence>
<comment type="subcellular location">
    <subcellularLocation>
        <location evidence="5">Cytoplasm</location>
    </subcellularLocation>
</comment>
<keyword evidence="9" id="KW-1185">Reference proteome</keyword>
<evidence type="ECO:0000256" key="4">
    <source>
        <dbReference type="ARBA" id="ARBA00023186"/>
    </source>
</evidence>
<protein>
    <recommendedName>
        <fullName evidence="5">Ribosome maturation factor RimM</fullName>
    </recommendedName>
</protein>
<dbReference type="NCBIfam" id="TIGR02273">
    <property type="entry name" value="16S_RimM"/>
    <property type="match status" value="1"/>
</dbReference>
<dbReference type="SUPFAM" id="SSF50447">
    <property type="entry name" value="Translation proteins"/>
    <property type="match status" value="1"/>
</dbReference>
<dbReference type="GO" id="GO:0005840">
    <property type="term" value="C:ribosome"/>
    <property type="evidence" value="ECO:0007669"/>
    <property type="project" value="InterPro"/>
</dbReference>
<gene>
    <name evidence="5 8" type="primary">rimM</name>
    <name evidence="8" type="ORF">HN018_11515</name>
</gene>
<dbReference type="InterPro" id="IPR002676">
    <property type="entry name" value="RimM_N"/>
</dbReference>
<comment type="function">
    <text evidence="5">An accessory protein needed during the final step in the assembly of 30S ribosomal subunit, possibly for assembly of the head region. Essential for efficient processing of 16S rRNA. May be needed both before and after RbfA during the maturation of 16S rRNA. It has affinity for free ribosomal 30S subunits but not for 70S ribosomes.</text>
</comment>
<dbReference type="InterPro" id="IPR056792">
    <property type="entry name" value="PRC_RimM"/>
</dbReference>
<dbReference type="PANTHER" id="PTHR33692">
    <property type="entry name" value="RIBOSOME MATURATION FACTOR RIMM"/>
    <property type="match status" value="1"/>
</dbReference>
<feature type="domain" description="RimM N-terminal" evidence="6">
    <location>
        <begin position="8"/>
        <end position="86"/>
    </location>
</feature>
<keyword evidence="4 5" id="KW-0143">Chaperone</keyword>
<evidence type="ECO:0000256" key="3">
    <source>
        <dbReference type="ARBA" id="ARBA00022552"/>
    </source>
</evidence>
<dbReference type="Pfam" id="PF24986">
    <property type="entry name" value="PRC_RimM"/>
    <property type="match status" value="1"/>
</dbReference>
<comment type="subunit">
    <text evidence="5">Binds ribosomal protein uS19.</text>
</comment>
<evidence type="ECO:0000259" key="7">
    <source>
        <dbReference type="Pfam" id="PF24986"/>
    </source>
</evidence>
<evidence type="ECO:0000313" key="8">
    <source>
        <dbReference type="EMBL" id="QKE90579.1"/>
    </source>
</evidence>
<dbReference type="InterPro" id="IPR011961">
    <property type="entry name" value="RimM"/>
</dbReference>
<dbReference type="InterPro" id="IPR009000">
    <property type="entry name" value="Transl_B-barrel_sf"/>
</dbReference>
<organism evidence="8 9">
    <name type="scientific">Lichenicola cladoniae</name>
    <dbReference type="NCBI Taxonomy" id="1484109"/>
    <lineage>
        <taxon>Bacteria</taxon>
        <taxon>Pseudomonadati</taxon>
        <taxon>Pseudomonadota</taxon>
        <taxon>Alphaproteobacteria</taxon>
        <taxon>Acetobacterales</taxon>
        <taxon>Acetobacteraceae</taxon>
        <taxon>Lichenicola</taxon>
    </lineage>
</organism>
<keyword evidence="3 5" id="KW-0698">rRNA processing</keyword>
<evidence type="ECO:0000256" key="5">
    <source>
        <dbReference type="HAMAP-Rule" id="MF_00014"/>
    </source>
</evidence>
<evidence type="ECO:0000256" key="2">
    <source>
        <dbReference type="ARBA" id="ARBA00022517"/>
    </source>
</evidence>
<dbReference type="PANTHER" id="PTHR33692:SF1">
    <property type="entry name" value="RIBOSOME MATURATION FACTOR RIMM"/>
    <property type="match status" value="1"/>
</dbReference>
<dbReference type="Pfam" id="PF01782">
    <property type="entry name" value="RimM"/>
    <property type="match status" value="1"/>
</dbReference>
<comment type="similarity">
    <text evidence="5">Belongs to the RimM family.</text>
</comment>
<dbReference type="SUPFAM" id="SSF50346">
    <property type="entry name" value="PRC-barrel domain"/>
    <property type="match status" value="1"/>
</dbReference>
<evidence type="ECO:0000313" key="9">
    <source>
        <dbReference type="Proteomes" id="UP000500767"/>
    </source>
</evidence>
<feature type="domain" description="Ribosome maturation factor RimM PRC barrel" evidence="7">
    <location>
        <begin position="100"/>
        <end position="168"/>
    </location>
</feature>